<dbReference type="RefSeq" id="WP_168009700.1">
    <property type="nucleotide sequence ID" value="NZ_JAATHJ010000052.1"/>
</dbReference>
<evidence type="ECO:0000313" key="3">
    <source>
        <dbReference type="Proteomes" id="UP000752012"/>
    </source>
</evidence>
<dbReference type="AlphaFoldDB" id="A0A969TV40"/>
<dbReference type="EMBL" id="JAATHJ010000052">
    <property type="protein sequence ID" value="NJP39368.1"/>
    <property type="molecule type" value="Genomic_DNA"/>
</dbReference>
<keyword evidence="3" id="KW-1185">Reference proteome</keyword>
<accession>A0A969TV40</accession>
<dbReference type="Proteomes" id="UP000752012">
    <property type="component" value="Unassembled WGS sequence"/>
</dbReference>
<reference evidence="2 3" key="1">
    <citation type="submission" date="2020-03" db="EMBL/GenBank/DDBJ databases">
        <title>Assessment of the enzymatic potential of alkaline-tolerant lipase obtained from Bacillus luteus H11 (technogenic soil) for the bioremediation of saline soils contaminated with petroleum substances.</title>
        <authorList>
            <person name="Kalwasinska A."/>
        </authorList>
    </citation>
    <scope>NUCLEOTIDE SEQUENCE [LARGE SCALE GENOMIC DNA]</scope>
    <source>
        <strain evidence="2 3">H11</strain>
    </source>
</reference>
<organism evidence="2 3">
    <name type="scientific">Alkalicoccus luteus</name>
    <dbReference type="NCBI Taxonomy" id="1237094"/>
    <lineage>
        <taxon>Bacteria</taxon>
        <taxon>Bacillati</taxon>
        <taxon>Bacillota</taxon>
        <taxon>Bacilli</taxon>
        <taxon>Bacillales</taxon>
        <taxon>Bacillaceae</taxon>
        <taxon>Alkalicoccus</taxon>
    </lineage>
</organism>
<protein>
    <submittedName>
        <fullName evidence="2">Uncharacterized protein</fullName>
    </submittedName>
</protein>
<evidence type="ECO:0000256" key="1">
    <source>
        <dbReference type="SAM" id="MobiDB-lite"/>
    </source>
</evidence>
<evidence type="ECO:0000313" key="2">
    <source>
        <dbReference type="EMBL" id="NJP39368.1"/>
    </source>
</evidence>
<gene>
    <name evidence="2" type="ORF">HCN83_17490</name>
</gene>
<sequence length="48" mass="5572">MSENNNLTPEQEVAQWKDAFSGKQNPAYQQTVEERIKQRVIASPKRPE</sequence>
<name>A0A969TV40_9BACI</name>
<proteinExistence type="predicted"/>
<comment type="caution">
    <text evidence="2">The sequence shown here is derived from an EMBL/GenBank/DDBJ whole genome shotgun (WGS) entry which is preliminary data.</text>
</comment>
<feature type="region of interest" description="Disordered" evidence="1">
    <location>
        <begin position="1"/>
        <end position="30"/>
    </location>
</feature>